<evidence type="ECO:0000313" key="4">
    <source>
        <dbReference type="WBParaSite" id="PSAMB.scaffold4250size15211.g23822.t1"/>
    </source>
</evidence>
<accession>A0A914WLZ7</accession>
<dbReference type="WBParaSite" id="PSAMB.scaffold4250size15211.g23822.t1">
    <property type="protein sequence ID" value="PSAMB.scaffold4250size15211.g23822.t1"/>
    <property type="gene ID" value="PSAMB.scaffold4250size15211.g23822"/>
</dbReference>
<name>A0A914WLZ7_9BILA</name>
<feature type="compositionally biased region" description="Low complexity" evidence="1">
    <location>
        <begin position="1"/>
        <end position="12"/>
    </location>
</feature>
<evidence type="ECO:0000259" key="2">
    <source>
        <dbReference type="Pfam" id="PF23309"/>
    </source>
</evidence>
<proteinExistence type="predicted"/>
<dbReference type="InterPro" id="IPR055510">
    <property type="entry name" value="DUF7083"/>
</dbReference>
<keyword evidence="3" id="KW-1185">Reference proteome</keyword>
<feature type="region of interest" description="Disordered" evidence="1">
    <location>
        <begin position="1"/>
        <end position="73"/>
    </location>
</feature>
<sequence>MEQLVELLQKQLEASEKRADERAATEAKRADERAAAEAKREAKRAAEETKREEKRAAAELKRQAADLKREEDRKAEDAALRAEYATTTQALLARIEALSTHRLDEGVATPLSTASAQERIIHSLSQRIAEFRYDPDNDVTFENWFKRFEGTLQVDGRSLDEKSRVRLIISKLDTAGFTRYANHVLPQSPGDIGFNDTVTLLTELFDKPVSLLHRRYRCLKLVKDEVDDIMTYAGIVNKQCEQF</sequence>
<dbReference type="Pfam" id="PF23309">
    <property type="entry name" value="DUF7083"/>
    <property type="match status" value="1"/>
</dbReference>
<dbReference type="Proteomes" id="UP000887566">
    <property type="component" value="Unplaced"/>
</dbReference>
<feature type="compositionally biased region" description="Basic and acidic residues" evidence="1">
    <location>
        <begin position="13"/>
        <end position="73"/>
    </location>
</feature>
<protein>
    <recommendedName>
        <fullName evidence="2">DUF7083 domain-containing protein</fullName>
    </recommendedName>
</protein>
<evidence type="ECO:0000313" key="3">
    <source>
        <dbReference type="Proteomes" id="UP000887566"/>
    </source>
</evidence>
<reference evidence="4" key="1">
    <citation type="submission" date="2022-11" db="UniProtKB">
        <authorList>
            <consortium name="WormBaseParasite"/>
        </authorList>
    </citation>
    <scope>IDENTIFICATION</scope>
</reference>
<feature type="domain" description="DUF7083" evidence="2">
    <location>
        <begin position="121"/>
        <end position="207"/>
    </location>
</feature>
<organism evidence="3 4">
    <name type="scientific">Plectus sambesii</name>
    <dbReference type="NCBI Taxonomy" id="2011161"/>
    <lineage>
        <taxon>Eukaryota</taxon>
        <taxon>Metazoa</taxon>
        <taxon>Ecdysozoa</taxon>
        <taxon>Nematoda</taxon>
        <taxon>Chromadorea</taxon>
        <taxon>Plectida</taxon>
        <taxon>Plectina</taxon>
        <taxon>Plectoidea</taxon>
        <taxon>Plectidae</taxon>
        <taxon>Plectus</taxon>
    </lineage>
</organism>
<dbReference type="AlphaFoldDB" id="A0A914WLZ7"/>
<evidence type="ECO:0000256" key="1">
    <source>
        <dbReference type="SAM" id="MobiDB-lite"/>
    </source>
</evidence>